<dbReference type="STRING" id="67767.A0A0J7L3N1"/>
<evidence type="ECO:0000313" key="3">
    <source>
        <dbReference type="Proteomes" id="UP000036403"/>
    </source>
</evidence>
<reference evidence="2 3" key="1">
    <citation type="submission" date="2015-04" db="EMBL/GenBank/DDBJ databases">
        <title>Lasius niger genome sequencing.</title>
        <authorList>
            <person name="Konorov E.A."/>
            <person name="Nikitin M.A."/>
            <person name="Kirill M.V."/>
            <person name="Chang P."/>
        </authorList>
    </citation>
    <scope>NUCLEOTIDE SEQUENCE [LARGE SCALE GENOMIC DNA]</scope>
    <source>
        <tissue evidence="2">Whole</tissue>
    </source>
</reference>
<organism evidence="2 3">
    <name type="scientific">Lasius niger</name>
    <name type="common">Black garden ant</name>
    <dbReference type="NCBI Taxonomy" id="67767"/>
    <lineage>
        <taxon>Eukaryota</taxon>
        <taxon>Metazoa</taxon>
        <taxon>Ecdysozoa</taxon>
        <taxon>Arthropoda</taxon>
        <taxon>Hexapoda</taxon>
        <taxon>Insecta</taxon>
        <taxon>Pterygota</taxon>
        <taxon>Neoptera</taxon>
        <taxon>Endopterygota</taxon>
        <taxon>Hymenoptera</taxon>
        <taxon>Apocrita</taxon>
        <taxon>Aculeata</taxon>
        <taxon>Formicoidea</taxon>
        <taxon>Formicidae</taxon>
        <taxon>Formicinae</taxon>
        <taxon>Lasius</taxon>
        <taxon>Lasius</taxon>
    </lineage>
</organism>
<dbReference type="EMBL" id="LBMM01001025">
    <property type="protein sequence ID" value="KMQ97049.1"/>
    <property type="molecule type" value="Genomic_DNA"/>
</dbReference>
<dbReference type="AlphaFoldDB" id="A0A0J7L3N1"/>
<protein>
    <recommendedName>
        <fullName evidence="1">SUEL-type lectin domain-containing protein</fullName>
    </recommendedName>
</protein>
<dbReference type="PaxDb" id="67767-A0A0J7L3N1"/>
<dbReference type="PROSITE" id="PS50228">
    <property type="entry name" value="SUEL_LECTIN"/>
    <property type="match status" value="1"/>
</dbReference>
<proteinExistence type="predicted"/>
<dbReference type="Gene3D" id="2.60.120.740">
    <property type="match status" value="1"/>
</dbReference>
<dbReference type="Pfam" id="PF02140">
    <property type="entry name" value="SUEL_Lectin"/>
    <property type="match status" value="1"/>
</dbReference>
<evidence type="ECO:0000313" key="2">
    <source>
        <dbReference type="EMBL" id="KMQ97049.1"/>
    </source>
</evidence>
<keyword evidence="3" id="KW-1185">Reference proteome</keyword>
<dbReference type="GO" id="GO:0030246">
    <property type="term" value="F:carbohydrate binding"/>
    <property type="evidence" value="ECO:0007669"/>
    <property type="project" value="InterPro"/>
</dbReference>
<gene>
    <name evidence="2" type="ORF">RF55_2638</name>
</gene>
<dbReference type="OrthoDB" id="5970528at2759"/>
<comment type="caution">
    <text evidence="2">The sequence shown here is derived from an EMBL/GenBank/DDBJ whole genome shotgun (WGS) entry which is preliminary data.</text>
</comment>
<dbReference type="InterPro" id="IPR000922">
    <property type="entry name" value="Lectin_gal-bd_dom"/>
</dbReference>
<feature type="domain" description="SUEL-type lectin" evidence="1">
    <location>
        <begin position="1"/>
        <end position="40"/>
    </location>
</feature>
<evidence type="ECO:0000259" key="1">
    <source>
        <dbReference type="PROSITE" id="PS50228"/>
    </source>
</evidence>
<accession>A0A0J7L3N1</accession>
<feature type="non-terminal residue" evidence="2">
    <location>
        <position position="41"/>
    </location>
</feature>
<dbReference type="InterPro" id="IPR043159">
    <property type="entry name" value="Lectin_gal-bd_sf"/>
</dbReference>
<sequence>MVVGVCQKKRQCKFNTNPETFQGDPCPGMRKYIEVAYKCRP</sequence>
<dbReference type="Proteomes" id="UP000036403">
    <property type="component" value="Unassembled WGS sequence"/>
</dbReference>
<name>A0A0J7L3N1_LASNI</name>